<sequence length="119" mass="13817">MYWHIMYWPVVCPASGLCLGCALCYREGRRSPTSCTPTYWSHPIDPGIPKCVRPLWLVDVIFLGRTDDSERLITEGRSKLFWSTILTVLQNHRYLVEPTKLFHVPGSFLWRKLPATIRP</sequence>
<dbReference type="Proteomes" id="UP000479000">
    <property type="component" value="Unassembled WGS sequence"/>
</dbReference>
<keyword evidence="1" id="KW-1133">Transmembrane helix</keyword>
<gene>
    <name evidence="2" type="ORF">NTEN_LOCUS9011</name>
</gene>
<proteinExistence type="predicted"/>
<keyword evidence="1" id="KW-0812">Transmembrane</keyword>
<evidence type="ECO:0000313" key="3">
    <source>
        <dbReference type="Proteomes" id="UP000479000"/>
    </source>
</evidence>
<organism evidence="2 3">
    <name type="scientific">Nesidiocoris tenuis</name>
    <dbReference type="NCBI Taxonomy" id="355587"/>
    <lineage>
        <taxon>Eukaryota</taxon>
        <taxon>Metazoa</taxon>
        <taxon>Ecdysozoa</taxon>
        <taxon>Arthropoda</taxon>
        <taxon>Hexapoda</taxon>
        <taxon>Insecta</taxon>
        <taxon>Pterygota</taxon>
        <taxon>Neoptera</taxon>
        <taxon>Paraneoptera</taxon>
        <taxon>Hemiptera</taxon>
        <taxon>Heteroptera</taxon>
        <taxon>Panheteroptera</taxon>
        <taxon>Cimicomorpha</taxon>
        <taxon>Miridae</taxon>
        <taxon>Dicyphina</taxon>
        <taxon>Nesidiocoris</taxon>
    </lineage>
</organism>
<protein>
    <submittedName>
        <fullName evidence="2">Uncharacterized protein</fullName>
    </submittedName>
</protein>
<dbReference type="AlphaFoldDB" id="A0A6H5GI23"/>
<keyword evidence="1" id="KW-0472">Membrane</keyword>
<evidence type="ECO:0000256" key="1">
    <source>
        <dbReference type="SAM" id="Phobius"/>
    </source>
</evidence>
<name>A0A6H5GI23_9HEMI</name>
<reference evidence="2 3" key="1">
    <citation type="submission" date="2020-02" db="EMBL/GenBank/DDBJ databases">
        <authorList>
            <person name="Ferguson B K."/>
        </authorList>
    </citation>
    <scope>NUCLEOTIDE SEQUENCE [LARGE SCALE GENOMIC DNA]</scope>
</reference>
<accession>A0A6H5GI23</accession>
<dbReference type="EMBL" id="CADCXU010013506">
    <property type="protein sequence ID" value="CAB0003484.1"/>
    <property type="molecule type" value="Genomic_DNA"/>
</dbReference>
<feature type="transmembrane region" description="Helical" evidence="1">
    <location>
        <begin position="6"/>
        <end position="25"/>
    </location>
</feature>
<keyword evidence="3" id="KW-1185">Reference proteome</keyword>
<evidence type="ECO:0000313" key="2">
    <source>
        <dbReference type="EMBL" id="CAB0003484.1"/>
    </source>
</evidence>